<feature type="compositionally biased region" description="Basic residues" evidence="1">
    <location>
        <begin position="1"/>
        <end position="17"/>
    </location>
</feature>
<sequence>MSPKSRGRPSGRGRSKARSGGTVRQLRLSDRVLRDSAALPQWGDVLAVERWASGWLGRAWRDARLGDRDALRLLCLEVAGRASNRPSPAGLAAVAALRRVAPASEHALLDGTIKLLAESQPSPPWRETPGFTAVRAWRAVDVRDSERVLFVEYAAPDDASTAHTLTAEVVTVSGRMIDRLALLRAGAAESWEELREPGEPPMPLTEAPVEDVLAEMADVLRDTDLIWPRPDDEGFVELRALAWSRCAPYQPDRPEFEPLPDAERPRRSTR</sequence>
<name>A0ABW6W7L8_9ACTN</name>
<proteinExistence type="predicted"/>
<gene>
    <name evidence="2" type="ORF">ACFY35_03725</name>
</gene>
<dbReference type="RefSeq" id="WP_157295100.1">
    <property type="nucleotide sequence ID" value="NZ_JBIAZU010000001.1"/>
</dbReference>
<evidence type="ECO:0000256" key="1">
    <source>
        <dbReference type="SAM" id="MobiDB-lite"/>
    </source>
</evidence>
<feature type="compositionally biased region" description="Basic and acidic residues" evidence="1">
    <location>
        <begin position="252"/>
        <end position="270"/>
    </location>
</feature>
<reference evidence="2 3" key="1">
    <citation type="submission" date="2024-10" db="EMBL/GenBank/DDBJ databases">
        <title>The Natural Products Discovery Center: Release of the First 8490 Sequenced Strains for Exploring Actinobacteria Biosynthetic Diversity.</title>
        <authorList>
            <person name="Kalkreuter E."/>
            <person name="Kautsar S.A."/>
            <person name="Yang D."/>
            <person name="Bader C.D."/>
            <person name="Teijaro C.N."/>
            <person name="Fluegel L."/>
            <person name="Davis C.M."/>
            <person name="Simpson J.R."/>
            <person name="Lauterbach L."/>
            <person name="Steele A.D."/>
            <person name="Gui C."/>
            <person name="Meng S."/>
            <person name="Li G."/>
            <person name="Viehrig K."/>
            <person name="Ye F."/>
            <person name="Su P."/>
            <person name="Kiefer A.F."/>
            <person name="Nichols A."/>
            <person name="Cepeda A.J."/>
            <person name="Yan W."/>
            <person name="Fan B."/>
            <person name="Jiang Y."/>
            <person name="Adhikari A."/>
            <person name="Zheng C.-J."/>
            <person name="Schuster L."/>
            <person name="Cowan T.M."/>
            <person name="Smanski M.J."/>
            <person name="Chevrette M.G."/>
            <person name="De Carvalho L.P.S."/>
            <person name="Shen B."/>
        </authorList>
    </citation>
    <scope>NUCLEOTIDE SEQUENCE [LARGE SCALE GENOMIC DNA]</scope>
    <source>
        <strain evidence="2 3">NPDC000087</strain>
    </source>
</reference>
<keyword evidence="3" id="KW-1185">Reference proteome</keyword>
<feature type="region of interest" description="Disordered" evidence="1">
    <location>
        <begin position="249"/>
        <end position="270"/>
    </location>
</feature>
<protein>
    <submittedName>
        <fullName evidence="2">Uncharacterized protein</fullName>
    </submittedName>
</protein>
<organism evidence="2 3">
    <name type="scientific">Paractinoplanes globisporus</name>
    <dbReference type="NCBI Taxonomy" id="113565"/>
    <lineage>
        <taxon>Bacteria</taxon>
        <taxon>Bacillati</taxon>
        <taxon>Actinomycetota</taxon>
        <taxon>Actinomycetes</taxon>
        <taxon>Micromonosporales</taxon>
        <taxon>Micromonosporaceae</taxon>
        <taxon>Paractinoplanes</taxon>
    </lineage>
</organism>
<comment type="caution">
    <text evidence="2">The sequence shown here is derived from an EMBL/GenBank/DDBJ whole genome shotgun (WGS) entry which is preliminary data.</text>
</comment>
<evidence type="ECO:0000313" key="2">
    <source>
        <dbReference type="EMBL" id="MFF5288520.1"/>
    </source>
</evidence>
<evidence type="ECO:0000313" key="3">
    <source>
        <dbReference type="Proteomes" id="UP001602245"/>
    </source>
</evidence>
<feature type="region of interest" description="Disordered" evidence="1">
    <location>
        <begin position="1"/>
        <end position="23"/>
    </location>
</feature>
<dbReference type="EMBL" id="JBIAZU010000001">
    <property type="protein sequence ID" value="MFF5288520.1"/>
    <property type="molecule type" value="Genomic_DNA"/>
</dbReference>
<accession>A0ABW6W7L8</accession>
<dbReference type="Proteomes" id="UP001602245">
    <property type="component" value="Unassembled WGS sequence"/>
</dbReference>